<protein>
    <submittedName>
        <fullName evidence="7">Glycosyl transferase, family 2</fullName>
    </submittedName>
</protein>
<keyword evidence="2" id="KW-1003">Cell membrane</keyword>
<dbReference type="Pfam" id="PF00535">
    <property type="entry name" value="Glycos_transf_2"/>
    <property type="match status" value="1"/>
</dbReference>
<name>A4A0V1_9BACT</name>
<comment type="caution">
    <text evidence="7">The sequence shown here is derived from an EMBL/GenBank/DDBJ whole genome shotgun (WGS) entry which is preliminary data.</text>
</comment>
<dbReference type="eggNOG" id="COG1215">
    <property type="taxonomic scope" value="Bacteria"/>
</dbReference>
<keyword evidence="3" id="KW-0328">Glycosyltransferase</keyword>
<dbReference type="PANTHER" id="PTHR43646">
    <property type="entry name" value="GLYCOSYLTRANSFERASE"/>
    <property type="match status" value="1"/>
</dbReference>
<dbReference type="NCBIfam" id="TIGR04283">
    <property type="entry name" value="glyco_like_mftF"/>
    <property type="match status" value="1"/>
</dbReference>
<organism evidence="7 8">
    <name type="scientific">Blastopirellula marina DSM 3645</name>
    <dbReference type="NCBI Taxonomy" id="314230"/>
    <lineage>
        <taxon>Bacteria</taxon>
        <taxon>Pseudomonadati</taxon>
        <taxon>Planctomycetota</taxon>
        <taxon>Planctomycetia</taxon>
        <taxon>Pirellulales</taxon>
        <taxon>Pirellulaceae</taxon>
        <taxon>Blastopirellula</taxon>
    </lineage>
</organism>
<evidence type="ECO:0000256" key="3">
    <source>
        <dbReference type="ARBA" id="ARBA00022676"/>
    </source>
</evidence>
<evidence type="ECO:0000256" key="4">
    <source>
        <dbReference type="ARBA" id="ARBA00022679"/>
    </source>
</evidence>
<dbReference type="GO" id="GO:0016757">
    <property type="term" value="F:glycosyltransferase activity"/>
    <property type="evidence" value="ECO:0007669"/>
    <property type="project" value="UniProtKB-KW"/>
</dbReference>
<evidence type="ECO:0000256" key="1">
    <source>
        <dbReference type="ARBA" id="ARBA00004236"/>
    </source>
</evidence>
<comment type="subcellular location">
    <subcellularLocation>
        <location evidence="1">Cell membrane</location>
    </subcellularLocation>
</comment>
<keyword evidence="4 7" id="KW-0808">Transferase</keyword>
<dbReference type="InterPro" id="IPR026461">
    <property type="entry name" value="Trfase_2_rSAM/seldom_assoc"/>
</dbReference>
<evidence type="ECO:0000313" key="8">
    <source>
        <dbReference type="Proteomes" id="UP000004358"/>
    </source>
</evidence>
<dbReference type="Gene3D" id="3.90.550.10">
    <property type="entry name" value="Spore Coat Polysaccharide Biosynthesis Protein SpsA, Chain A"/>
    <property type="match status" value="1"/>
</dbReference>
<proteinExistence type="predicted"/>
<evidence type="ECO:0000259" key="6">
    <source>
        <dbReference type="Pfam" id="PF00535"/>
    </source>
</evidence>
<dbReference type="AlphaFoldDB" id="A4A0V1"/>
<evidence type="ECO:0000313" key="7">
    <source>
        <dbReference type="EMBL" id="EAQ77608.1"/>
    </source>
</evidence>
<evidence type="ECO:0000256" key="2">
    <source>
        <dbReference type="ARBA" id="ARBA00022475"/>
    </source>
</evidence>
<gene>
    <name evidence="7" type="ORF">DSM3645_24822</name>
</gene>
<dbReference type="GO" id="GO:0005886">
    <property type="term" value="C:plasma membrane"/>
    <property type="evidence" value="ECO:0007669"/>
    <property type="project" value="UniProtKB-SubCell"/>
</dbReference>
<evidence type="ECO:0000256" key="5">
    <source>
        <dbReference type="ARBA" id="ARBA00023136"/>
    </source>
</evidence>
<dbReference type="HOGENOM" id="CLU_025996_17_3_0"/>
<dbReference type="SUPFAM" id="SSF53448">
    <property type="entry name" value="Nucleotide-diphospho-sugar transferases"/>
    <property type="match status" value="1"/>
</dbReference>
<dbReference type="Proteomes" id="UP000004358">
    <property type="component" value="Unassembled WGS sequence"/>
</dbReference>
<reference evidence="7 8" key="1">
    <citation type="submission" date="2006-02" db="EMBL/GenBank/DDBJ databases">
        <authorList>
            <person name="Amann R."/>
            <person name="Ferriera S."/>
            <person name="Johnson J."/>
            <person name="Kravitz S."/>
            <person name="Halpern A."/>
            <person name="Remington K."/>
            <person name="Beeson K."/>
            <person name="Tran B."/>
            <person name="Rogers Y.-H."/>
            <person name="Friedman R."/>
            <person name="Venter J.C."/>
        </authorList>
    </citation>
    <scope>NUCLEOTIDE SEQUENCE [LARGE SCALE GENOMIC DNA]</scope>
    <source>
        <strain evidence="7 8">DSM 3645</strain>
    </source>
</reference>
<sequence length="226" mass="24849">MRVSVITAALNEEANIQAAVGSAQAAGADEIIVVDGGSADATIALATQAGATLIHSPPGRAIQQNAGVAASSGDVLLFLHADCRLAAESISQIRQRDDGFVFGAFRQKIDAAPILYRLVEWGNDLRIRWLGLPYGDQAIAVRRAAFEQAGQFANVPFLEDYLLSRKLRRQHWPTLLPGPVITSARRWRKQGVIRQTLLNWRLLAAYHRGVPLEELAARYRRHDQPK</sequence>
<dbReference type="InterPro" id="IPR029044">
    <property type="entry name" value="Nucleotide-diphossugar_trans"/>
</dbReference>
<dbReference type="EMBL" id="AANZ01000030">
    <property type="protein sequence ID" value="EAQ77608.1"/>
    <property type="molecule type" value="Genomic_DNA"/>
</dbReference>
<dbReference type="InterPro" id="IPR001173">
    <property type="entry name" value="Glyco_trans_2-like"/>
</dbReference>
<accession>A4A0V1</accession>
<dbReference type="PANTHER" id="PTHR43646:SF2">
    <property type="entry name" value="GLYCOSYLTRANSFERASE 2-LIKE DOMAIN-CONTAINING PROTEIN"/>
    <property type="match status" value="1"/>
</dbReference>
<dbReference type="STRING" id="314230.DSM3645_24822"/>
<dbReference type="CDD" id="cd02522">
    <property type="entry name" value="GT_2_like_a"/>
    <property type="match status" value="1"/>
</dbReference>
<keyword evidence="5" id="KW-0472">Membrane</keyword>
<feature type="domain" description="Glycosyltransferase 2-like" evidence="6">
    <location>
        <begin position="4"/>
        <end position="93"/>
    </location>
</feature>